<dbReference type="AlphaFoldDB" id="A0A6G8F1N1"/>
<gene>
    <name evidence="1" type="ORF">Prevot485_1670</name>
</gene>
<dbReference type="EMBL" id="MN990733">
    <property type="protein sequence ID" value="QIM10068.1"/>
    <property type="molecule type" value="Genomic_DNA"/>
</dbReference>
<dbReference type="InterPro" id="IPR016776">
    <property type="entry name" value="ApeP-like_dehydratase"/>
</dbReference>
<accession>A0A6G8F1N1</accession>
<dbReference type="InterPro" id="IPR029069">
    <property type="entry name" value="HotDog_dom_sf"/>
</dbReference>
<dbReference type="Pfam" id="PF22817">
    <property type="entry name" value="ApeP-like"/>
    <property type="match status" value="1"/>
</dbReference>
<evidence type="ECO:0008006" key="2">
    <source>
        <dbReference type="Google" id="ProtNLM"/>
    </source>
</evidence>
<proteinExistence type="predicted"/>
<name>A0A6G8F1N1_9BACT</name>
<sequence length="137" mass="14925">MNNIKELIPQRSPIIMIDELLRVDGDEAVCRLCVRQDNFFIDSDKLMAEPGLIEHIAQSASAFAGYRAIAAGATEPPVGYIGEVKNFHLYSRPKIGDVITTTITMGPEVEGITIIRGTSTVNGVTVADTSMKIFIKD</sequence>
<dbReference type="Gene3D" id="3.10.129.10">
    <property type="entry name" value="Hotdog Thioesterase"/>
    <property type="match status" value="1"/>
</dbReference>
<protein>
    <recommendedName>
        <fullName evidence="2">Beta-hydroxyacyl-ACP dehydratase</fullName>
    </recommendedName>
</protein>
<reference evidence="1" key="1">
    <citation type="journal article" date="2020" name="J. ISSAAS">
        <title>Lactobacilli and other gastrointestinal microbiota of Peromyscus leucopus, reservoir host for agents of Lyme disease and other zoonoses in North America.</title>
        <authorList>
            <person name="Milovic A."/>
            <person name="Bassam K."/>
            <person name="Shao H."/>
            <person name="Chatzistamou I."/>
            <person name="Tufts D.M."/>
            <person name="Diuk-Wasser M."/>
            <person name="Barbour A.G."/>
        </authorList>
    </citation>
    <scope>NUCLEOTIDE SEQUENCE</scope>
    <source>
        <strain evidence="1">LL70</strain>
    </source>
</reference>
<evidence type="ECO:0000313" key="1">
    <source>
        <dbReference type="EMBL" id="QIM10068.1"/>
    </source>
</evidence>
<dbReference type="SUPFAM" id="SSF54637">
    <property type="entry name" value="Thioesterase/thiol ester dehydrase-isomerase"/>
    <property type="match status" value="1"/>
</dbReference>
<organism evidence="1">
    <name type="scientific">uncultured Prevotella sp</name>
    <dbReference type="NCBI Taxonomy" id="159272"/>
    <lineage>
        <taxon>Bacteria</taxon>
        <taxon>Pseudomonadati</taxon>
        <taxon>Bacteroidota</taxon>
        <taxon>Bacteroidia</taxon>
        <taxon>Bacteroidales</taxon>
        <taxon>Prevotellaceae</taxon>
        <taxon>Prevotella</taxon>
        <taxon>environmental samples</taxon>
    </lineage>
</organism>